<dbReference type="GO" id="GO:0000819">
    <property type="term" value="P:sister chromatid segregation"/>
    <property type="evidence" value="ECO:0007669"/>
    <property type="project" value="UniProtKB-ARBA"/>
</dbReference>
<evidence type="ECO:0000313" key="18">
    <source>
        <dbReference type="Proteomes" id="UP000799779"/>
    </source>
</evidence>
<keyword evidence="18" id="KW-1185">Reference proteome</keyword>
<evidence type="ECO:0000256" key="2">
    <source>
        <dbReference type="ARBA" id="ARBA00021157"/>
    </source>
</evidence>
<evidence type="ECO:0000256" key="6">
    <source>
        <dbReference type="ARBA" id="ARBA00022777"/>
    </source>
</evidence>
<name>A0A6A5WTQ8_9PLEO</name>
<evidence type="ECO:0000256" key="14">
    <source>
        <dbReference type="RuleBase" id="RU000304"/>
    </source>
</evidence>
<organism evidence="17 18">
    <name type="scientific">Amniculicola lignicola CBS 123094</name>
    <dbReference type="NCBI Taxonomy" id="1392246"/>
    <lineage>
        <taxon>Eukaryota</taxon>
        <taxon>Fungi</taxon>
        <taxon>Dikarya</taxon>
        <taxon>Ascomycota</taxon>
        <taxon>Pezizomycotina</taxon>
        <taxon>Dothideomycetes</taxon>
        <taxon>Pleosporomycetidae</taxon>
        <taxon>Pleosporales</taxon>
        <taxon>Amniculicolaceae</taxon>
        <taxon>Amniculicola</taxon>
    </lineage>
</organism>
<evidence type="ECO:0000256" key="4">
    <source>
        <dbReference type="ARBA" id="ARBA00022679"/>
    </source>
</evidence>
<dbReference type="Proteomes" id="UP000799779">
    <property type="component" value="Unassembled WGS sequence"/>
</dbReference>
<comment type="catalytic activity">
    <reaction evidence="9 15">
        <text>L-seryl-[protein] + ATP = O-phospho-L-seryl-[protein] + ADP + H(+)</text>
        <dbReference type="Rhea" id="RHEA:17989"/>
        <dbReference type="Rhea" id="RHEA-COMP:9863"/>
        <dbReference type="Rhea" id="RHEA-COMP:11604"/>
        <dbReference type="ChEBI" id="CHEBI:15378"/>
        <dbReference type="ChEBI" id="CHEBI:29999"/>
        <dbReference type="ChEBI" id="CHEBI:30616"/>
        <dbReference type="ChEBI" id="CHEBI:83421"/>
        <dbReference type="ChEBI" id="CHEBI:456216"/>
        <dbReference type="EC" id="2.7.11.1"/>
    </reaction>
</comment>
<dbReference type="GO" id="GO:0008608">
    <property type="term" value="P:attachment of spindle microtubules to kinetochore"/>
    <property type="evidence" value="ECO:0007669"/>
    <property type="project" value="UniProtKB-ARBA"/>
</dbReference>
<dbReference type="InterPro" id="IPR017441">
    <property type="entry name" value="Protein_kinase_ATP_BS"/>
</dbReference>
<evidence type="ECO:0000256" key="5">
    <source>
        <dbReference type="ARBA" id="ARBA00022741"/>
    </source>
</evidence>
<proteinExistence type="inferred from homology"/>
<keyword evidence="3 14" id="KW-0723">Serine/threonine-protein kinase</keyword>
<reference evidence="17" key="1">
    <citation type="journal article" date="2020" name="Stud. Mycol.">
        <title>101 Dothideomycetes genomes: a test case for predicting lifestyles and emergence of pathogens.</title>
        <authorList>
            <person name="Haridas S."/>
            <person name="Albert R."/>
            <person name="Binder M."/>
            <person name="Bloem J."/>
            <person name="Labutti K."/>
            <person name="Salamov A."/>
            <person name="Andreopoulos B."/>
            <person name="Baker S."/>
            <person name="Barry K."/>
            <person name="Bills G."/>
            <person name="Bluhm B."/>
            <person name="Cannon C."/>
            <person name="Castanera R."/>
            <person name="Culley D."/>
            <person name="Daum C."/>
            <person name="Ezra D."/>
            <person name="Gonzalez J."/>
            <person name="Henrissat B."/>
            <person name="Kuo A."/>
            <person name="Liang C."/>
            <person name="Lipzen A."/>
            <person name="Lutzoni F."/>
            <person name="Magnuson J."/>
            <person name="Mondo S."/>
            <person name="Nolan M."/>
            <person name="Ohm R."/>
            <person name="Pangilinan J."/>
            <person name="Park H.-J."/>
            <person name="Ramirez L."/>
            <person name="Alfaro M."/>
            <person name="Sun H."/>
            <person name="Tritt A."/>
            <person name="Yoshinaga Y."/>
            <person name="Zwiers L.-H."/>
            <person name="Turgeon B."/>
            <person name="Goodwin S."/>
            <person name="Spatafora J."/>
            <person name="Crous P."/>
            <person name="Grigoriev I."/>
        </authorList>
    </citation>
    <scope>NUCLEOTIDE SEQUENCE</scope>
    <source>
        <strain evidence="17">CBS 123094</strain>
    </source>
</reference>
<accession>A0A6A5WTQ8</accession>
<dbReference type="InterPro" id="IPR008271">
    <property type="entry name" value="Ser/Thr_kinase_AS"/>
</dbReference>
<dbReference type="GO" id="GO:0045143">
    <property type="term" value="P:homologous chromosome segregation"/>
    <property type="evidence" value="ECO:0007669"/>
    <property type="project" value="UniProtKB-ARBA"/>
</dbReference>
<dbReference type="EMBL" id="ML977565">
    <property type="protein sequence ID" value="KAF2004967.1"/>
    <property type="molecule type" value="Genomic_DNA"/>
</dbReference>
<gene>
    <name evidence="17" type="ORF">P154DRAFT_23370</name>
</gene>
<dbReference type="Pfam" id="PF00069">
    <property type="entry name" value="Pkinase"/>
    <property type="match status" value="1"/>
</dbReference>
<evidence type="ECO:0000256" key="12">
    <source>
        <dbReference type="PIRSR" id="PIRSR630616-3"/>
    </source>
</evidence>
<dbReference type="GO" id="GO:0032465">
    <property type="term" value="P:regulation of cytokinesis"/>
    <property type="evidence" value="ECO:0007669"/>
    <property type="project" value="UniProtKB-ARBA"/>
</dbReference>
<dbReference type="GO" id="GO:0000776">
    <property type="term" value="C:kinetochore"/>
    <property type="evidence" value="ECO:0007669"/>
    <property type="project" value="UniProtKB-ARBA"/>
</dbReference>
<dbReference type="Gene3D" id="1.10.510.10">
    <property type="entry name" value="Transferase(Phosphotransferase) domain 1"/>
    <property type="match status" value="1"/>
</dbReference>
<comment type="similarity">
    <text evidence="15">Belongs to the protein kinase superfamily. Ser/Thr protein kinase family. Aurora subfamily.</text>
</comment>
<evidence type="ECO:0000256" key="11">
    <source>
        <dbReference type="PIRSR" id="PIRSR630616-2"/>
    </source>
</evidence>
<dbReference type="PROSITE" id="PS00108">
    <property type="entry name" value="PROTEIN_KINASE_ST"/>
    <property type="match status" value="1"/>
</dbReference>
<evidence type="ECO:0000256" key="10">
    <source>
        <dbReference type="PIRSR" id="PIRSR630616-1"/>
    </source>
</evidence>
<evidence type="ECO:0000256" key="9">
    <source>
        <dbReference type="ARBA" id="ARBA00048679"/>
    </source>
</evidence>
<feature type="active site" description="Proton acceptor" evidence="10">
    <location>
        <position position="246"/>
    </location>
</feature>
<dbReference type="InterPro" id="IPR011009">
    <property type="entry name" value="Kinase-like_dom_sf"/>
</dbReference>
<dbReference type="FunFam" id="3.30.200.20:FF:000042">
    <property type="entry name" value="Aurora kinase A"/>
    <property type="match status" value="1"/>
</dbReference>
<dbReference type="PANTHER" id="PTHR24350">
    <property type="entry name" value="SERINE/THREONINE-PROTEIN KINASE IAL-RELATED"/>
    <property type="match status" value="1"/>
</dbReference>
<dbReference type="SUPFAM" id="SSF56112">
    <property type="entry name" value="Protein kinase-like (PK-like)"/>
    <property type="match status" value="1"/>
</dbReference>
<evidence type="ECO:0000256" key="15">
    <source>
        <dbReference type="RuleBase" id="RU367134"/>
    </source>
</evidence>
<dbReference type="CDD" id="cd14007">
    <property type="entry name" value="STKc_Aurora"/>
    <property type="match status" value="1"/>
</dbReference>
<feature type="domain" description="Protein kinase" evidence="16">
    <location>
        <begin position="121"/>
        <end position="391"/>
    </location>
</feature>
<keyword evidence="4 15" id="KW-0808">Transferase</keyword>
<keyword evidence="5 11" id="KW-0547">Nucleotide-binding</keyword>
<evidence type="ECO:0000256" key="1">
    <source>
        <dbReference type="ARBA" id="ARBA00012513"/>
    </source>
</evidence>
<sequence length="398" mass="44769">MAPRNHTEAGQSSGPHRVLVENIRTEVKTIRAKVNRAKARLSALAVQGRTRVTKAAIMDTRPVRTQDRLKQAVTTLSKDERGPPSAVRVSGDHIAAYEDKGEEGENSNILAGGSTQRITDFELGGALGRGKFGTVYLARHCSSNYVCAIKILSKAQITNDEEEKFIRRELEVHQNLAHPNILRFLSWFHDDAQIYLVLEYAAGGNLLHNLRKQRYGRFTEDQVAHYIEQVADALKYMHDKNIMHRDIKPENILLGLHGEIKLADFGYSIHSVSGLRSTVCGTLDYIPPEIAKMTGSPTVEDLISQPYNVAKYTKTVDQWSLGILTYELLVGRPPFEMRSRKATEKRIAGFKGKVRFPAHVSQGATDFVMALLTVQEEERMGLDGVMAHEWLRRHCERE</sequence>
<evidence type="ECO:0000313" key="17">
    <source>
        <dbReference type="EMBL" id="KAF2004967.1"/>
    </source>
</evidence>
<evidence type="ECO:0000256" key="7">
    <source>
        <dbReference type="ARBA" id="ARBA00022840"/>
    </source>
</evidence>
<dbReference type="AlphaFoldDB" id="A0A6A5WTQ8"/>
<evidence type="ECO:0000256" key="13">
    <source>
        <dbReference type="PROSITE-ProRule" id="PRU10141"/>
    </source>
</evidence>
<keyword evidence="6 15" id="KW-0418">Kinase</keyword>
<dbReference type="GO" id="GO:0032133">
    <property type="term" value="C:chromosome passenger complex"/>
    <property type="evidence" value="ECO:0007669"/>
    <property type="project" value="UniProtKB-ARBA"/>
</dbReference>
<dbReference type="GO" id="GO:0051233">
    <property type="term" value="C:spindle midzone"/>
    <property type="evidence" value="ECO:0007669"/>
    <property type="project" value="UniProtKB-ARBA"/>
</dbReference>
<feature type="binding site" evidence="11">
    <location>
        <position position="131"/>
    </location>
    <ligand>
        <name>ATP</name>
        <dbReference type="ChEBI" id="CHEBI:30616"/>
    </ligand>
</feature>
<feature type="binding site" evidence="11">
    <location>
        <begin position="250"/>
        <end position="251"/>
    </location>
    <ligand>
        <name>ATP</name>
        <dbReference type="ChEBI" id="CHEBI:30616"/>
    </ligand>
</feature>
<dbReference type="SMART" id="SM00220">
    <property type="entry name" value="S_TKc"/>
    <property type="match status" value="1"/>
</dbReference>
<dbReference type="FunFam" id="1.10.510.10:FF:000235">
    <property type="entry name" value="Serine/threonine-protein kinase ark1"/>
    <property type="match status" value="1"/>
</dbReference>
<dbReference type="OrthoDB" id="377346at2759"/>
<dbReference type="PROSITE" id="PS00107">
    <property type="entry name" value="PROTEIN_KINASE_ATP"/>
    <property type="match status" value="1"/>
</dbReference>
<feature type="binding site" evidence="11 13">
    <location>
        <position position="150"/>
    </location>
    <ligand>
        <name>ATP</name>
        <dbReference type="ChEBI" id="CHEBI:30616"/>
    </ligand>
</feature>
<protein>
    <recommendedName>
        <fullName evidence="2 15">Aurora kinase</fullName>
        <ecNumber evidence="1 15">2.7.11.1</ecNumber>
    </recommendedName>
</protein>
<dbReference type="GO" id="GO:0004674">
    <property type="term" value="F:protein serine/threonine kinase activity"/>
    <property type="evidence" value="ECO:0007669"/>
    <property type="project" value="UniProtKB-KW"/>
</dbReference>
<evidence type="ECO:0000256" key="3">
    <source>
        <dbReference type="ARBA" id="ARBA00022527"/>
    </source>
</evidence>
<feature type="binding site" evidence="11">
    <location>
        <position position="264"/>
    </location>
    <ligand>
        <name>ATP</name>
        <dbReference type="ChEBI" id="CHEBI:30616"/>
    </ligand>
</feature>
<keyword evidence="7 11" id="KW-0067">ATP-binding</keyword>
<feature type="cross-link" description="Glycyl lysine isopeptide (Lys-Gly) (interchain with G-Cter in SUMO2)" evidence="12">
    <location>
        <position position="248"/>
    </location>
</feature>
<dbReference type="InterPro" id="IPR000719">
    <property type="entry name" value="Prot_kinase_dom"/>
</dbReference>
<dbReference type="EC" id="2.7.11.1" evidence="1 15"/>
<feature type="binding site" evidence="11">
    <location>
        <begin position="199"/>
        <end position="201"/>
    </location>
    <ligand>
        <name>ATP</name>
        <dbReference type="ChEBI" id="CHEBI:30616"/>
    </ligand>
</feature>
<dbReference type="GO" id="GO:1902115">
    <property type="term" value="P:regulation of organelle assembly"/>
    <property type="evidence" value="ECO:0007669"/>
    <property type="project" value="UniProtKB-ARBA"/>
</dbReference>
<dbReference type="GO" id="GO:0072479">
    <property type="term" value="P:response to mitotic cell cycle spindle assembly checkpoint signaling"/>
    <property type="evidence" value="ECO:0007669"/>
    <property type="project" value="UniProtKB-ARBA"/>
</dbReference>
<dbReference type="GO" id="GO:0044779">
    <property type="term" value="P:meiotic spindle checkpoint signaling"/>
    <property type="evidence" value="ECO:0007669"/>
    <property type="project" value="UniProtKB-ARBA"/>
</dbReference>
<dbReference type="PROSITE" id="PS50011">
    <property type="entry name" value="PROTEIN_KINASE_DOM"/>
    <property type="match status" value="1"/>
</dbReference>
<evidence type="ECO:0000256" key="8">
    <source>
        <dbReference type="ARBA" id="ARBA00047899"/>
    </source>
</evidence>
<dbReference type="InterPro" id="IPR030616">
    <property type="entry name" value="Aur-like"/>
</dbReference>
<evidence type="ECO:0000259" key="16">
    <source>
        <dbReference type="PROSITE" id="PS50011"/>
    </source>
</evidence>
<dbReference type="GO" id="GO:0090266">
    <property type="term" value="P:regulation of mitotic cell cycle spindle assembly checkpoint"/>
    <property type="evidence" value="ECO:0007669"/>
    <property type="project" value="UniProtKB-ARBA"/>
</dbReference>
<dbReference type="GO" id="GO:0005524">
    <property type="term" value="F:ATP binding"/>
    <property type="evidence" value="ECO:0007669"/>
    <property type="project" value="UniProtKB-UniRule"/>
</dbReference>
<comment type="catalytic activity">
    <reaction evidence="8 15">
        <text>L-threonyl-[protein] + ATP = O-phospho-L-threonyl-[protein] + ADP + H(+)</text>
        <dbReference type="Rhea" id="RHEA:46608"/>
        <dbReference type="Rhea" id="RHEA-COMP:11060"/>
        <dbReference type="Rhea" id="RHEA-COMP:11605"/>
        <dbReference type="ChEBI" id="CHEBI:15378"/>
        <dbReference type="ChEBI" id="CHEBI:30013"/>
        <dbReference type="ChEBI" id="CHEBI:30616"/>
        <dbReference type="ChEBI" id="CHEBI:61977"/>
        <dbReference type="ChEBI" id="CHEBI:456216"/>
        <dbReference type="EC" id="2.7.11.1"/>
    </reaction>
</comment>